<proteinExistence type="predicted"/>
<dbReference type="Proteomes" id="UP000799779">
    <property type="component" value="Unassembled WGS sequence"/>
</dbReference>
<organism evidence="1 2">
    <name type="scientific">Amniculicola lignicola CBS 123094</name>
    <dbReference type="NCBI Taxonomy" id="1392246"/>
    <lineage>
        <taxon>Eukaryota</taxon>
        <taxon>Fungi</taxon>
        <taxon>Dikarya</taxon>
        <taxon>Ascomycota</taxon>
        <taxon>Pezizomycotina</taxon>
        <taxon>Dothideomycetes</taxon>
        <taxon>Pleosporomycetidae</taxon>
        <taxon>Pleosporales</taxon>
        <taxon>Amniculicolaceae</taxon>
        <taxon>Amniculicola</taxon>
    </lineage>
</organism>
<dbReference type="AlphaFoldDB" id="A0A6A5WUE0"/>
<keyword evidence="2" id="KW-1185">Reference proteome</keyword>
<evidence type="ECO:0000313" key="2">
    <source>
        <dbReference type="Proteomes" id="UP000799779"/>
    </source>
</evidence>
<dbReference type="EMBL" id="ML977566">
    <property type="protein sequence ID" value="KAF2004564.1"/>
    <property type="molecule type" value="Genomic_DNA"/>
</dbReference>
<name>A0A6A5WUE0_9PLEO</name>
<sequence length="88" mass="9896">MQHHARSIVIQAPVPRALLATLGICTTTVTVLRASRRDTNYRWLGHRVLRAEINALSYRLVSAMGWPSIVDWGVTASPMILAPSFWIR</sequence>
<gene>
    <name evidence="1" type="ORF">P154DRAFT_33956</name>
</gene>
<reference evidence="1" key="1">
    <citation type="journal article" date="2020" name="Stud. Mycol.">
        <title>101 Dothideomycetes genomes: a test case for predicting lifestyles and emergence of pathogens.</title>
        <authorList>
            <person name="Haridas S."/>
            <person name="Albert R."/>
            <person name="Binder M."/>
            <person name="Bloem J."/>
            <person name="Labutti K."/>
            <person name="Salamov A."/>
            <person name="Andreopoulos B."/>
            <person name="Baker S."/>
            <person name="Barry K."/>
            <person name="Bills G."/>
            <person name="Bluhm B."/>
            <person name="Cannon C."/>
            <person name="Castanera R."/>
            <person name="Culley D."/>
            <person name="Daum C."/>
            <person name="Ezra D."/>
            <person name="Gonzalez J."/>
            <person name="Henrissat B."/>
            <person name="Kuo A."/>
            <person name="Liang C."/>
            <person name="Lipzen A."/>
            <person name="Lutzoni F."/>
            <person name="Magnuson J."/>
            <person name="Mondo S."/>
            <person name="Nolan M."/>
            <person name="Ohm R."/>
            <person name="Pangilinan J."/>
            <person name="Park H.-J."/>
            <person name="Ramirez L."/>
            <person name="Alfaro M."/>
            <person name="Sun H."/>
            <person name="Tritt A."/>
            <person name="Yoshinaga Y."/>
            <person name="Zwiers L.-H."/>
            <person name="Turgeon B."/>
            <person name="Goodwin S."/>
            <person name="Spatafora J."/>
            <person name="Crous P."/>
            <person name="Grigoriev I."/>
        </authorList>
    </citation>
    <scope>NUCLEOTIDE SEQUENCE</scope>
    <source>
        <strain evidence="1">CBS 123094</strain>
    </source>
</reference>
<accession>A0A6A5WUE0</accession>
<evidence type="ECO:0000313" key="1">
    <source>
        <dbReference type="EMBL" id="KAF2004564.1"/>
    </source>
</evidence>
<protein>
    <submittedName>
        <fullName evidence="1">Uncharacterized protein</fullName>
    </submittedName>
</protein>